<protein>
    <submittedName>
        <fullName evidence="2">NADPH:quinone oxidoreductase family protein</fullName>
        <ecNumber evidence="2">1.-.-.-</ecNumber>
    </submittedName>
</protein>
<dbReference type="Gene3D" id="3.40.50.720">
    <property type="entry name" value="NAD(P)-binding Rossmann-like Domain"/>
    <property type="match status" value="1"/>
</dbReference>
<dbReference type="SMART" id="SM00829">
    <property type="entry name" value="PKS_ER"/>
    <property type="match status" value="1"/>
</dbReference>
<keyword evidence="3" id="KW-1185">Reference proteome</keyword>
<dbReference type="Gene3D" id="3.90.180.10">
    <property type="entry name" value="Medium-chain alcohol dehydrogenases, catalytic domain"/>
    <property type="match status" value="1"/>
</dbReference>
<evidence type="ECO:0000313" key="2">
    <source>
        <dbReference type="EMBL" id="MDW5595227.1"/>
    </source>
</evidence>
<dbReference type="InterPro" id="IPR013149">
    <property type="entry name" value="ADH-like_C"/>
</dbReference>
<dbReference type="EC" id="1.-.-.-" evidence="2"/>
<organism evidence="2 3">
    <name type="scientific">Conexibacter stalactiti</name>
    <dbReference type="NCBI Taxonomy" id="1940611"/>
    <lineage>
        <taxon>Bacteria</taxon>
        <taxon>Bacillati</taxon>
        <taxon>Actinomycetota</taxon>
        <taxon>Thermoleophilia</taxon>
        <taxon>Solirubrobacterales</taxon>
        <taxon>Conexibacteraceae</taxon>
        <taxon>Conexibacter</taxon>
    </lineage>
</organism>
<evidence type="ECO:0000259" key="1">
    <source>
        <dbReference type="SMART" id="SM00829"/>
    </source>
</evidence>
<dbReference type="CDD" id="cd08241">
    <property type="entry name" value="QOR1"/>
    <property type="match status" value="1"/>
</dbReference>
<dbReference type="InterPro" id="IPR002364">
    <property type="entry name" value="Quin_OxRdtase/zeta-crystal_CS"/>
</dbReference>
<proteinExistence type="predicted"/>
<keyword evidence="2" id="KW-0560">Oxidoreductase</keyword>
<dbReference type="PROSITE" id="PS01162">
    <property type="entry name" value="QOR_ZETA_CRYSTAL"/>
    <property type="match status" value="1"/>
</dbReference>
<dbReference type="Pfam" id="PF00107">
    <property type="entry name" value="ADH_zinc_N"/>
    <property type="match status" value="1"/>
</dbReference>
<reference evidence="3" key="1">
    <citation type="submission" date="2023-07" db="EMBL/GenBank/DDBJ databases">
        <title>Conexibacter stalactiti sp. nov., isolated from stalactites in a lava cave and emended description of the genus Conexibacter.</title>
        <authorList>
            <person name="Lee S.D."/>
        </authorList>
    </citation>
    <scope>NUCLEOTIDE SEQUENCE [LARGE SCALE GENOMIC DNA]</scope>
    <source>
        <strain evidence="3">KCTC 39840</strain>
    </source>
</reference>
<dbReference type="InterPro" id="IPR036291">
    <property type="entry name" value="NAD(P)-bd_dom_sf"/>
</dbReference>
<dbReference type="EMBL" id="JAWSTH010000029">
    <property type="protein sequence ID" value="MDW5595227.1"/>
    <property type="molecule type" value="Genomic_DNA"/>
</dbReference>
<dbReference type="GO" id="GO:0016491">
    <property type="term" value="F:oxidoreductase activity"/>
    <property type="evidence" value="ECO:0007669"/>
    <property type="project" value="UniProtKB-KW"/>
</dbReference>
<sequence length="329" mass="34272">MKALQITELSGPRGALQLADLPEPAPQHFLTGGEDGVVVDVHATGVSFPELLQTRGLYQVRPPLPFVPGSEVAGIVRSAPAGAHVKAGDRVAAFPMLGGWAEVAVAPAFLTFPLPDRLDFAQGAALILNYHTAWFALRLRGRLEAGETVLVHGAAGGVGTAALQVARGLGARTIAVVSSDEKAQVARAAGADEVVRADGPWKDAVKELGGANVVLDPVGGDRFTDSLRSLNEDGRLVVVGFTGGSIPEVRVNRLLLNNVSVVGAGWGAYVLKHTEVNQRIGGELHALIEQGVVAPLIGARLPLEQAADALELLEGRRATGKVVLELRAV</sequence>
<name>A0ABU4HPN0_9ACTN</name>
<dbReference type="PANTHER" id="PTHR43677">
    <property type="entry name" value="SHORT-CHAIN DEHYDROGENASE/REDUCTASE"/>
    <property type="match status" value="1"/>
</dbReference>
<evidence type="ECO:0000313" key="3">
    <source>
        <dbReference type="Proteomes" id="UP001284601"/>
    </source>
</evidence>
<dbReference type="InterPro" id="IPR051397">
    <property type="entry name" value="Zn-ADH-like_protein"/>
</dbReference>
<dbReference type="InterPro" id="IPR011032">
    <property type="entry name" value="GroES-like_sf"/>
</dbReference>
<dbReference type="InterPro" id="IPR020843">
    <property type="entry name" value="ER"/>
</dbReference>
<dbReference type="RefSeq" id="WP_318597564.1">
    <property type="nucleotide sequence ID" value="NZ_JAWSTH010000029.1"/>
</dbReference>
<dbReference type="SUPFAM" id="SSF51735">
    <property type="entry name" value="NAD(P)-binding Rossmann-fold domains"/>
    <property type="match status" value="1"/>
</dbReference>
<dbReference type="InterPro" id="IPR013154">
    <property type="entry name" value="ADH-like_N"/>
</dbReference>
<accession>A0ABU4HPN0</accession>
<comment type="caution">
    <text evidence="2">The sequence shown here is derived from an EMBL/GenBank/DDBJ whole genome shotgun (WGS) entry which is preliminary data.</text>
</comment>
<dbReference type="PANTHER" id="PTHR43677:SF4">
    <property type="entry name" value="QUINONE OXIDOREDUCTASE-LIKE PROTEIN 2"/>
    <property type="match status" value="1"/>
</dbReference>
<dbReference type="Pfam" id="PF08240">
    <property type="entry name" value="ADH_N"/>
    <property type="match status" value="1"/>
</dbReference>
<dbReference type="SUPFAM" id="SSF50129">
    <property type="entry name" value="GroES-like"/>
    <property type="match status" value="1"/>
</dbReference>
<gene>
    <name evidence="2" type="ORF">R7226_12825</name>
</gene>
<dbReference type="Proteomes" id="UP001284601">
    <property type="component" value="Unassembled WGS sequence"/>
</dbReference>
<feature type="domain" description="Enoyl reductase (ER)" evidence="1">
    <location>
        <begin position="14"/>
        <end position="324"/>
    </location>
</feature>